<dbReference type="RefSeq" id="WP_095302445.1">
    <property type="nucleotide sequence ID" value="NZ_JAUSTZ010000003.1"/>
</dbReference>
<keyword evidence="1" id="KW-1133">Transmembrane helix</keyword>
<dbReference type="EMBL" id="JAUSTZ010000003">
    <property type="protein sequence ID" value="MDQ0225991.1"/>
    <property type="molecule type" value="Genomic_DNA"/>
</dbReference>
<comment type="caution">
    <text evidence="3">The sequence shown here is derived from an EMBL/GenBank/DDBJ whole genome shotgun (WGS) entry which is preliminary data.</text>
</comment>
<keyword evidence="4" id="KW-1185">Reference proteome</keyword>
<evidence type="ECO:0000256" key="1">
    <source>
        <dbReference type="SAM" id="Phobius"/>
    </source>
</evidence>
<keyword evidence="1" id="KW-0472">Membrane</keyword>
<reference evidence="3 4" key="1">
    <citation type="submission" date="2023-07" db="EMBL/GenBank/DDBJ databases">
        <title>Genomic Encyclopedia of Type Strains, Phase IV (KMG-IV): sequencing the most valuable type-strain genomes for metagenomic binning, comparative biology and taxonomic classification.</title>
        <authorList>
            <person name="Goeker M."/>
        </authorList>
    </citation>
    <scope>NUCLEOTIDE SEQUENCE [LARGE SCALE GENOMIC DNA]</scope>
    <source>
        <strain evidence="3 4">DSM 17723</strain>
    </source>
</reference>
<sequence>MTLNLKVPKILSIISGVLFLLGALVVLIIFLQIDNPALKDFLHDAYSNDPVIAEELEKNNLEMTMDEFLDEMINLAQGFMGFILTCSILLTVVNFVGVFIINKYPRVAATLFIILGVLSLFTIILPILLLTAGIMILVKRSRQLNQPVSM</sequence>
<proteinExistence type="predicted"/>
<evidence type="ECO:0000259" key="2">
    <source>
        <dbReference type="Pfam" id="PF13273"/>
    </source>
</evidence>
<protein>
    <submittedName>
        <fullName evidence="3">Uncharacterized membrane protein YhaH (DUF805 family)</fullName>
    </submittedName>
</protein>
<dbReference type="Pfam" id="PF13273">
    <property type="entry name" value="DUF4064"/>
    <property type="match status" value="1"/>
</dbReference>
<evidence type="ECO:0000313" key="4">
    <source>
        <dbReference type="Proteomes" id="UP001232245"/>
    </source>
</evidence>
<name>A0ABT9Z166_9BACI</name>
<keyword evidence="1" id="KW-0812">Transmembrane</keyword>
<evidence type="ECO:0000313" key="3">
    <source>
        <dbReference type="EMBL" id="MDQ0225991.1"/>
    </source>
</evidence>
<dbReference type="Proteomes" id="UP001232245">
    <property type="component" value="Unassembled WGS sequence"/>
</dbReference>
<dbReference type="InterPro" id="IPR025273">
    <property type="entry name" value="DUF4064"/>
</dbReference>
<feature type="domain" description="DUF4064" evidence="2">
    <location>
        <begin position="6"/>
        <end position="122"/>
    </location>
</feature>
<gene>
    <name evidence="3" type="ORF">J2S02_002335</name>
</gene>
<feature type="transmembrane region" description="Helical" evidence="1">
    <location>
        <begin position="79"/>
        <end position="101"/>
    </location>
</feature>
<accession>A0ABT9Z166</accession>
<feature type="transmembrane region" description="Helical" evidence="1">
    <location>
        <begin position="12"/>
        <end position="31"/>
    </location>
</feature>
<organism evidence="3 4">
    <name type="scientific">Metabacillus niabensis</name>
    <dbReference type="NCBI Taxonomy" id="324854"/>
    <lineage>
        <taxon>Bacteria</taxon>
        <taxon>Bacillati</taxon>
        <taxon>Bacillota</taxon>
        <taxon>Bacilli</taxon>
        <taxon>Bacillales</taxon>
        <taxon>Bacillaceae</taxon>
        <taxon>Metabacillus</taxon>
    </lineage>
</organism>
<feature type="transmembrane region" description="Helical" evidence="1">
    <location>
        <begin position="107"/>
        <end position="138"/>
    </location>
</feature>